<dbReference type="EMBL" id="JANQDX010000009">
    <property type="protein sequence ID" value="KAL0919346.1"/>
    <property type="molecule type" value="Genomic_DNA"/>
</dbReference>
<sequence length="94" mass="10828">MLFVPFNRWSTWTEFFCSGKLERICYRFRFFDCNTADLPIQGTTACDDRMVGFVAPLSLVLLPVPSSLLLGRDYSVRNRPVTLATERMRGVLPF</sequence>
<reference evidence="1 2" key="1">
    <citation type="journal article" date="2024" name="Plant Biotechnol. J.">
        <title>Dendrobium thyrsiflorum genome and its molecular insights into genes involved in important horticultural traits.</title>
        <authorList>
            <person name="Chen B."/>
            <person name="Wang J.Y."/>
            <person name="Zheng P.J."/>
            <person name="Li K.L."/>
            <person name="Liang Y.M."/>
            <person name="Chen X.F."/>
            <person name="Zhang C."/>
            <person name="Zhao X."/>
            <person name="He X."/>
            <person name="Zhang G.Q."/>
            <person name="Liu Z.J."/>
            <person name="Xu Q."/>
        </authorList>
    </citation>
    <scope>NUCLEOTIDE SEQUENCE [LARGE SCALE GENOMIC DNA]</scope>
    <source>
        <strain evidence="1">GZMU011</strain>
    </source>
</reference>
<dbReference type="Proteomes" id="UP001552299">
    <property type="component" value="Unassembled WGS sequence"/>
</dbReference>
<accession>A0ABD0V9M7</accession>
<evidence type="ECO:0000313" key="1">
    <source>
        <dbReference type="EMBL" id="KAL0919346.1"/>
    </source>
</evidence>
<organism evidence="1 2">
    <name type="scientific">Dendrobium thyrsiflorum</name>
    <name type="common">Pinecone-like raceme dendrobium</name>
    <name type="synonym">Orchid</name>
    <dbReference type="NCBI Taxonomy" id="117978"/>
    <lineage>
        <taxon>Eukaryota</taxon>
        <taxon>Viridiplantae</taxon>
        <taxon>Streptophyta</taxon>
        <taxon>Embryophyta</taxon>
        <taxon>Tracheophyta</taxon>
        <taxon>Spermatophyta</taxon>
        <taxon>Magnoliopsida</taxon>
        <taxon>Liliopsida</taxon>
        <taxon>Asparagales</taxon>
        <taxon>Orchidaceae</taxon>
        <taxon>Epidendroideae</taxon>
        <taxon>Malaxideae</taxon>
        <taxon>Dendrobiinae</taxon>
        <taxon>Dendrobium</taxon>
    </lineage>
</organism>
<proteinExistence type="predicted"/>
<comment type="caution">
    <text evidence="1">The sequence shown here is derived from an EMBL/GenBank/DDBJ whole genome shotgun (WGS) entry which is preliminary data.</text>
</comment>
<keyword evidence="2" id="KW-1185">Reference proteome</keyword>
<gene>
    <name evidence="1" type="ORF">M5K25_011434</name>
</gene>
<evidence type="ECO:0000313" key="2">
    <source>
        <dbReference type="Proteomes" id="UP001552299"/>
    </source>
</evidence>
<name>A0ABD0V9M7_DENTH</name>
<protein>
    <submittedName>
        <fullName evidence="1">Uncharacterized protein</fullName>
    </submittedName>
</protein>
<dbReference type="AlphaFoldDB" id="A0ABD0V9M7"/>